<proteinExistence type="predicted"/>
<comment type="caution">
    <text evidence="8">The sequence shown here is derived from an EMBL/GenBank/DDBJ whole genome shotgun (WGS) entry which is preliminary data.</text>
</comment>
<dbReference type="Pfam" id="PF07690">
    <property type="entry name" value="MFS_1"/>
    <property type="match status" value="1"/>
</dbReference>
<feature type="transmembrane region" description="Helical" evidence="7">
    <location>
        <begin position="382"/>
        <end position="401"/>
    </location>
</feature>
<accession>A0A949JG55</accession>
<evidence type="ECO:0000313" key="9">
    <source>
        <dbReference type="Proteomes" id="UP000694501"/>
    </source>
</evidence>
<dbReference type="Proteomes" id="UP000694501">
    <property type="component" value="Unassembled WGS sequence"/>
</dbReference>
<dbReference type="SUPFAM" id="SSF103473">
    <property type="entry name" value="MFS general substrate transporter"/>
    <property type="match status" value="1"/>
</dbReference>
<dbReference type="GO" id="GO:0005886">
    <property type="term" value="C:plasma membrane"/>
    <property type="evidence" value="ECO:0007669"/>
    <property type="project" value="UniProtKB-SubCell"/>
</dbReference>
<dbReference type="PANTHER" id="PTHR23513">
    <property type="entry name" value="INTEGRAL MEMBRANE EFFLUX PROTEIN-RELATED"/>
    <property type="match status" value="1"/>
</dbReference>
<gene>
    <name evidence="8" type="ORF">JGS22_012000</name>
</gene>
<keyword evidence="3 7" id="KW-0812">Transmembrane</keyword>
<feature type="transmembrane region" description="Helical" evidence="7">
    <location>
        <begin position="407"/>
        <end position="427"/>
    </location>
</feature>
<evidence type="ECO:0000256" key="1">
    <source>
        <dbReference type="ARBA" id="ARBA00004651"/>
    </source>
</evidence>
<feature type="transmembrane region" description="Helical" evidence="7">
    <location>
        <begin position="37"/>
        <end position="58"/>
    </location>
</feature>
<evidence type="ECO:0000256" key="4">
    <source>
        <dbReference type="ARBA" id="ARBA00022989"/>
    </source>
</evidence>
<evidence type="ECO:0000256" key="7">
    <source>
        <dbReference type="SAM" id="Phobius"/>
    </source>
</evidence>
<dbReference type="EMBL" id="JAELVF020000001">
    <property type="protein sequence ID" value="MBU7598318.1"/>
    <property type="molecule type" value="Genomic_DNA"/>
</dbReference>
<keyword evidence="4 7" id="KW-1133">Transmembrane helix</keyword>
<dbReference type="GO" id="GO:0022857">
    <property type="term" value="F:transmembrane transporter activity"/>
    <property type="evidence" value="ECO:0007669"/>
    <property type="project" value="InterPro"/>
</dbReference>
<feature type="transmembrane region" description="Helical" evidence="7">
    <location>
        <begin position="257"/>
        <end position="280"/>
    </location>
</feature>
<feature type="region of interest" description="Disordered" evidence="6">
    <location>
        <begin position="181"/>
        <end position="234"/>
    </location>
</feature>
<keyword evidence="9" id="KW-1185">Reference proteome</keyword>
<keyword evidence="2" id="KW-1003">Cell membrane</keyword>
<dbReference type="InterPro" id="IPR036259">
    <property type="entry name" value="MFS_trans_sf"/>
</dbReference>
<evidence type="ECO:0000256" key="6">
    <source>
        <dbReference type="SAM" id="MobiDB-lite"/>
    </source>
</evidence>
<evidence type="ECO:0000256" key="2">
    <source>
        <dbReference type="ARBA" id="ARBA00022475"/>
    </source>
</evidence>
<evidence type="ECO:0000313" key="8">
    <source>
        <dbReference type="EMBL" id="MBU7598318.1"/>
    </source>
</evidence>
<dbReference type="Gene3D" id="1.20.1250.20">
    <property type="entry name" value="MFS general substrate transporter like domains"/>
    <property type="match status" value="1"/>
</dbReference>
<feature type="compositionally biased region" description="Basic and acidic residues" evidence="6">
    <location>
        <begin position="200"/>
        <end position="231"/>
    </location>
</feature>
<dbReference type="PANTHER" id="PTHR23513:SF11">
    <property type="entry name" value="STAPHYLOFERRIN A TRANSPORTER"/>
    <property type="match status" value="1"/>
</dbReference>
<feature type="transmembrane region" description="Helical" evidence="7">
    <location>
        <begin position="157"/>
        <end position="175"/>
    </location>
</feature>
<sequence>MRDCLATALLARSADEGVAVAVVLLALHRTGGAAEGAFVLTAWMAPHVVAAPLAGALLARARRVRRWYVAALGGFAAAIAVLAACLGQAPAPLTLAVAALGGACGPVVSGGLSSLPAELVPPERLGRAYGLDAASYNAASVGGPAAATVIAVATSPAYALLALAGSAALAALLALRLPARRPPPVPHPTAQPTGGHTTTGKREAAGGRGPDGEARYGEARPGSEHGPDGEVGRQLPPFRADLVAGLLAVRRIPQLRAITTSTTLAFVGLGGLGTTAVLLAEGRGSPGAGGLLVTAFAIGALFGSLACARWWPRAPAPALASWSLLGLGLALAAASFTSHWVLCVALFAAAGTAEGPLLGATLRIRADHSPARLRAQVFTTAAGLKISAAAAGAALVGVAAGSVSPGTLLLCLAATQLAAVPLGLLAGRGRRPAR</sequence>
<name>A0A949JG55_9ACTN</name>
<comment type="subcellular location">
    <subcellularLocation>
        <location evidence="1">Cell membrane</location>
        <topology evidence="1">Multi-pass membrane protein</topology>
    </subcellularLocation>
</comment>
<evidence type="ECO:0000256" key="5">
    <source>
        <dbReference type="ARBA" id="ARBA00023136"/>
    </source>
</evidence>
<feature type="transmembrane region" description="Helical" evidence="7">
    <location>
        <begin position="339"/>
        <end position="362"/>
    </location>
</feature>
<keyword evidence="5 7" id="KW-0472">Membrane</keyword>
<reference evidence="8" key="1">
    <citation type="submission" date="2021-06" db="EMBL/GenBank/DDBJ databases">
        <title>Sequencing of actinobacteria type strains.</title>
        <authorList>
            <person name="Nguyen G.-S."/>
            <person name="Wentzel A."/>
        </authorList>
    </citation>
    <scope>NUCLEOTIDE SEQUENCE</scope>
    <source>
        <strain evidence="8">P38-E01</strain>
    </source>
</reference>
<protein>
    <submittedName>
        <fullName evidence="8">MFS transporter</fullName>
    </submittedName>
</protein>
<dbReference type="AlphaFoldDB" id="A0A949JG55"/>
<dbReference type="InterPro" id="IPR011701">
    <property type="entry name" value="MFS"/>
</dbReference>
<feature type="transmembrane region" description="Helical" evidence="7">
    <location>
        <begin position="67"/>
        <end position="89"/>
    </location>
</feature>
<organism evidence="8 9">
    <name type="scientific">Streptomyces tardus</name>
    <dbReference type="NCBI Taxonomy" id="2780544"/>
    <lineage>
        <taxon>Bacteria</taxon>
        <taxon>Bacillati</taxon>
        <taxon>Actinomycetota</taxon>
        <taxon>Actinomycetes</taxon>
        <taxon>Kitasatosporales</taxon>
        <taxon>Streptomycetaceae</taxon>
        <taxon>Streptomyces</taxon>
    </lineage>
</organism>
<feature type="transmembrane region" description="Helical" evidence="7">
    <location>
        <begin position="286"/>
        <end position="307"/>
    </location>
</feature>
<evidence type="ECO:0000256" key="3">
    <source>
        <dbReference type="ARBA" id="ARBA00022692"/>
    </source>
</evidence>
<feature type="transmembrane region" description="Helical" evidence="7">
    <location>
        <begin position="314"/>
        <end position="333"/>
    </location>
</feature>